<comment type="caution">
    <text evidence="9">The sequence shown here is derived from an EMBL/GenBank/DDBJ whole genome shotgun (WGS) entry which is preliminary data.</text>
</comment>
<dbReference type="Gene3D" id="3.30.390.10">
    <property type="entry name" value="Enolase-like, N-terminal domain"/>
    <property type="match status" value="1"/>
</dbReference>
<keyword evidence="4 7" id="KW-0413">Isomerase</keyword>
<organism evidence="9 10">
    <name type="scientific">Lacticaseibacillus zeae DSM 20178 = KCTC 3804</name>
    <dbReference type="NCBI Taxonomy" id="1423816"/>
    <lineage>
        <taxon>Bacteria</taxon>
        <taxon>Bacillati</taxon>
        <taxon>Bacillota</taxon>
        <taxon>Bacilli</taxon>
        <taxon>Lactobacillales</taxon>
        <taxon>Lactobacillaceae</taxon>
        <taxon>Lacticaseibacillus</taxon>
    </lineage>
</organism>
<feature type="binding site" evidence="6">
    <location>
        <position position="220"/>
    </location>
    <ligand>
        <name>Mg(2+)</name>
        <dbReference type="ChEBI" id="CHEBI:18420"/>
    </ligand>
</feature>
<dbReference type="Proteomes" id="UP000051984">
    <property type="component" value="Unassembled WGS sequence"/>
</dbReference>
<feature type="active site" description="Proton acceptor; specific for (S)-substrate epimerization" evidence="5">
    <location>
        <position position="269"/>
    </location>
</feature>
<dbReference type="InterPro" id="IPR013342">
    <property type="entry name" value="Mandelate_racemase_C"/>
</dbReference>
<name>A0A0R1EPI4_LACZE</name>
<dbReference type="SUPFAM" id="SSF54826">
    <property type="entry name" value="Enolase N-terminal domain-like"/>
    <property type="match status" value="1"/>
</dbReference>
<sequence>MREGVKVQIKKIQVFRRPITLHEPFKVAFTTLYKLETLIIKITTDTGLIGYGETNPLEQVTGESIDTEEVALKTLSQALNGSDPRSLEAIHAKMDACFAGHTAAKAGIDMACWDLLGKDAGLPVYQLLGGTGNVLTSDYTIGINSPEKMAQEAKQLVDQGYRELKVKVGIQDADDLAAVQAIRKAVGPTVDLRLDANQGWTPKQAIRMMRAIGGAASAVEQPLPANRLDQMPAVCQQVDQLVMLDESVHNASDAFAAVRSSACDIINIKLQKSSGLSGAEQINAVAEAAGIPCMVGCMAETRIGIAAAAHFVAAHQNVQYADLDSFLLFDEPAWLRGGFTADAGKYKLSDKPGLGIECDL</sequence>
<evidence type="ECO:0000313" key="9">
    <source>
        <dbReference type="EMBL" id="KRK09633.1"/>
    </source>
</evidence>
<dbReference type="EMBL" id="AZCT01000031">
    <property type="protein sequence ID" value="KRK09633.1"/>
    <property type="molecule type" value="Genomic_DNA"/>
</dbReference>
<gene>
    <name evidence="9" type="ORF">FD51_GL002263</name>
</gene>
<dbReference type="GO" id="GO:0016855">
    <property type="term" value="F:racemase and epimerase activity, acting on amino acids and derivatives"/>
    <property type="evidence" value="ECO:0007669"/>
    <property type="project" value="UniProtKB-UniRule"/>
</dbReference>
<dbReference type="SFLD" id="SFLDS00001">
    <property type="entry name" value="Enolase"/>
    <property type="match status" value="1"/>
</dbReference>
<evidence type="ECO:0000256" key="3">
    <source>
        <dbReference type="ARBA" id="ARBA00022842"/>
    </source>
</evidence>
<dbReference type="GO" id="GO:0006518">
    <property type="term" value="P:peptide metabolic process"/>
    <property type="evidence" value="ECO:0007669"/>
    <property type="project" value="UniProtKB-ARBA"/>
</dbReference>
<dbReference type="InterPro" id="IPR013341">
    <property type="entry name" value="Mandelate_racemase_N_dom"/>
</dbReference>
<dbReference type="SUPFAM" id="SSF51604">
    <property type="entry name" value="Enolase C-terminal domain-like"/>
    <property type="match status" value="1"/>
</dbReference>
<feature type="domain" description="Mandelate racemase/muconate lactonizing enzyme C-terminal" evidence="8">
    <location>
        <begin position="146"/>
        <end position="241"/>
    </location>
</feature>
<dbReference type="SFLD" id="SFLDF00009">
    <property type="entry name" value="o-succinylbenzoate_synthase"/>
    <property type="match status" value="1"/>
</dbReference>
<dbReference type="AlphaFoldDB" id="A0A0R1EPI4"/>
<dbReference type="Pfam" id="PF13378">
    <property type="entry name" value="MR_MLE_C"/>
    <property type="match status" value="1"/>
</dbReference>
<evidence type="ECO:0000313" key="10">
    <source>
        <dbReference type="Proteomes" id="UP000051984"/>
    </source>
</evidence>
<dbReference type="FunFam" id="3.30.390.10:FF:000009">
    <property type="entry name" value="Hydrophobic dipeptide epimerase"/>
    <property type="match status" value="1"/>
</dbReference>
<dbReference type="InterPro" id="IPR029017">
    <property type="entry name" value="Enolase-like_N"/>
</dbReference>
<evidence type="ECO:0000256" key="2">
    <source>
        <dbReference type="ARBA" id="ARBA00022723"/>
    </source>
</evidence>
<protein>
    <recommendedName>
        <fullName evidence="7">Dipeptide epimerase</fullName>
        <ecNumber evidence="7">5.1.1.-</ecNumber>
    </recommendedName>
</protein>
<dbReference type="Pfam" id="PF02746">
    <property type="entry name" value="MR_MLE_N"/>
    <property type="match status" value="1"/>
</dbReference>
<dbReference type="Gene3D" id="3.20.20.120">
    <property type="entry name" value="Enolase-like C-terminal domain"/>
    <property type="match status" value="1"/>
</dbReference>
<dbReference type="PANTHER" id="PTHR48073:SF2">
    <property type="entry name" value="O-SUCCINYLBENZOATE SYNTHASE"/>
    <property type="match status" value="1"/>
</dbReference>
<keyword evidence="2 6" id="KW-0479">Metal-binding</keyword>
<dbReference type="EC" id="5.1.1.-" evidence="7"/>
<dbReference type="SMART" id="SM00922">
    <property type="entry name" value="MR_MLE"/>
    <property type="match status" value="1"/>
</dbReference>
<dbReference type="GO" id="GO:0000287">
    <property type="term" value="F:magnesium ion binding"/>
    <property type="evidence" value="ECO:0007669"/>
    <property type="project" value="UniProtKB-ARBA"/>
</dbReference>
<feature type="binding site" evidence="6">
    <location>
        <position position="195"/>
    </location>
    <ligand>
        <name>Mg(2+)</name>
        <dbReference type="ChEBI" id="CHEBI:18420"/>
    </ligand>
</feature>
<evidence type="ECO:0000259" key="8">
    <source>
        <dbReference type="SMART" id="SM00922"/>
    </source>
</evidence>
<dbReference type="InterPro" id="IPR036849">
    <property type="entry name" value="Enolase-like_C_sf"/>
</dbReference>
<evidence type="ECO:0000256" key="7">
    <source>
        <dbReference type="RuleBase" id="RU366006"/>
    </source>
</evidence>
<evidence type="ECO:0000256" key="5">
    <source>
        <dbReference type="PIRSR" id="PIRSR634603-1"/>
    </source>
</evidence>
<dbReference type="SFLD" id="SFLDG00180">
    <property type="entry name" value="muconate_cycloisomerase"/>
    <property type="match status" value="1"/>
</dbReference>
<accession>A0A0R1EPI4</accession>
<evidence type="ECO:0000256" key="6">
    <source>
        <dbReference type="PIRSR" id="PIRSR634603-3"/>
    </source>
</evidence>
<feature type="active site" description="Proton acceptor; specific for (R)-substrate epimerization" evidence="5">
    <location>
        <position position="167"/>
    </location>
</feature>
<feature type="binding site" evidence="6">
    <location>
        <position position="245"/>
    </location>
    <ligand>
        <name>Mg(2+)</name>
        <dbReference type="ChEBI" id="CHEBI:18420"/>
    </ligand>
</feature>
<evidence type="ECO:0000256" key="4">
    <source>
        <dbReference type="ARBA" id="ARBA00023235"/>
    </source>
</evidence>
<dbReference type="eggNOG" id="COG4948">
    <property type="taxonomic scope" value="Bacteria"/>
</dbReference>
<dbReference type="InterPro" id="IPR029065">
    <property type="entry name" value="Enolase_C-like"/>
</dbReference>
<evidence type="ECO:0000256" key="1">
    <source>
        <dbReference type="ARBA" id="ARBA00008031"/>
    </source>
</evidence>
<dbReference type="PATRIC" id="fig|1423816.3.peg.2345"/>
<reference evidence="9 10" key="1">
    <citation type="journal article" date="2015" name="Genome Announc.">
        <title>Expanding the biotechnology potential of lactobacilli through comparative genomics of 213 strains and associated genera.</title>
        <authorList>
            <person name="Sun Z."/>
            <person name="Harris H.M."/>
            <person name="McCann A."/>
            <person name="Guo C."/>
            <person name="Argimon S."/>
            <person name="Zhang W."/>
            <person name="Yang X."/>
            <person name="Jeffery I.B."/>
            <person name="Cooney J.C."/>
            <person name="Kagawa T.F."/>
            <person name="Liu W."/>
            <person name="Song Y."/>
            <person name="Salvetti E."/>
            <person name="Wrobel A."/>
            <person name="Rasinkangas P."/>
            <person name="Parkhill J."/>
            <person name="Rea M.C."/>
            <person name="O'Sullivan O."/>
            <person name="Ritari J."/>
            <person name="Douillard F.P."/>
            <person name="Paul Ross R."/>
            <person name="Yang R."/>
            <person name="Briner A.E."/>
            <person name="Felis G.E."/>
            <person name="de Vos W.M."/>
            <person name="Barrangou R."/>
            <person name="Klaenhammer T.R."/>
            <person name="Caufield P.W."/>
            <person name="Cui Y."/>
            <person name="Zhang H."/>
            <person name="O'Toole P.W."/>
        </authorList>
    </citation>
    <scope>NUCLEOTIDE SEQUENCE [LARGE SCALE GENOMIC DNA]</scope>
    <source>
        <strain evidence="9 10">DSM 20178</strain>
    </source>
</reference>
<comment type="cofactor">
    <cofactor evidence="6 7">
        <name>Mg(2+)</name>
        <dbReference type="ChEBI" id="CHEBI:18420"/>
    </cofactor>
    <text evidence="6 7">Binds 1 Mg(2+) ion per subunit.</text>
</comment>
<proteinExistence type="inferred from homology"/>
<dbReference type="InterPro" id="IPR034603">
    <property type="entry name" value="Dipeptide_epimerase"/>
</dbReference>
<dbReference type="PANTHER" id="PTHR48073">
    <property type="entry name" value="O-SUCCINYLBENZOATE SYNTHASE-RELATED"/>
    <property type="match status" value="1"/>
</dbReference>
<dbReference type="CDD" id="cd03319">
    <property type="entry name" value="L-Ala-DL-Glu_epimerase"/>
    <property type="match status" value="1"/>
</dbReference>
<comment type="similarity">
    <text evidence="1 7">Belongs to the mandelate racemase/muconate lactonizing enzyme family.</text>
</comment>
<keyword evidence="3 6" id="KW-0460">Magnesium</keyword>